<evidence type="ECO:0000313" key="3">
    <source>
        <dbReference type="Proteomes" id="UP000237378"/>
    </source>
</evidence>
<proteinExistence type="predicted"/>
<dbReference type="EMBL" id="MING01000087">
    <property type="protein sequence ID" value="POF99643.1"/>
    <property type="molecule type" value="Genomic_DNA"/>
</dbReference>
<dbReference type="RefSeq" id="WP_020190090.1">
    <property type="nucleotide sequence ID" value="NZ_BKWG01000097.1"/>
</dbReference>
<reference evidence="2 3" key="1">
    <citation type="submission" date="2016-08" db="EMBL/GenBank/DDBJ databases">
        <authorList>
            <person name="Seilhamer J.J."/>
        </authorList>
    </citation>
    <scope>NUCLEOTIDE SEQUENCE [LARGE SCALE GENOMIC DNA]</scope>
    <source>
        <strain evidence="2 3">KH-18-2</strain>
    </source>
</reference>
<evidence type="ECO:0008006" key="4">
    <source>
        <dbReference type="Google" id="ProtNLM"/>
    </source>
</evidence>
<dbReference type="Pfam" id="PF05309">
    <property type="entry name" value="TraE"/>
    <property type="match status" value="1"/>
</dbReference>
<accession>A0A179RGH6</accession>
<evidence type="ECO:0000313" key="2">
    <source>
        <dbReference type="EMBL" id="POF99643.1"/>
    </source>
</evidence>
<dbReference type="InterPro" id="IPR007973">
    <property type="entry name" value="Pilus_assembly_TraE"/>
</dbReference>
<feature type="region of interest" description="Disordered" evidence="1">
    <location>
        <begin position="188"/>
        <end position="210"/>
    </location>
</feature>
<dbReference type="Proteomes" id="UP000237378">
    <property type="component" value="Unassembled WGS sequence"/>
</dbReference>
<sequence length="210" mass="23392">MKIKKMQNTMEGLKSLRNFQTLSIACLSVAVLLLSFNQMGQHETTRLVPPNLDKAVKVGWNNADDEYIKSFGLYASTLMGNVTPKNVNFIADSVSAFVDPKIYADVRKKMFVLANDPVFATNAGSVSWNATDISYEKASKKVFILGSMESRSASGKPKQDYQVVEYVIEMRAGRPWITGMDHYPGSNPKTLKWLQSHPPKPAEPTKEALQ</sequence>
<name>A0A179RGH6_PSEPU</name>
<evidence type="ECO:0000256" key="1">
    <source>
        <dbReference type="SAM" id="MobiDB-lite"/>
    </source>
</evidence>
<dbReference type="AlphaFoldDB" id="A0A179RGH6"/>
<gene>
    <name evidence="2" type="ORF">BGP82_27765</name>
</gene>
<protein>
    <recommendedName>
        <fullName evidence="4">Sex pilus assembly protein</fullName>
    </recommendedName>
</protein>
<organism evidence="2 3">
    <name type="scientific">Pseudomonas putida</name>
    <name type="common">Arthrobacter siderocapsulatus</name>
    <dbReference type="NCBI Taxonomy" id="303"/>
    <lineage>
        <taxon>Bacteria</taxon>
        <taxon>Pseudomonadati</taxon>
        <taxon>Pseudomonadota</taxon>
        <taxon>Gammaproteobacteria</taxon>
        <taxon>Pseudomonadales</taxon>
        <taxon>Pseudomonadaceae</taxon>
        <taxon>Pseudomonas</taxon>
    </lineage>
</organism>
<comment type="caution">
    <text evidence="2">The sequence shown here is derived from an EMBL/GenBank/DDBJ whole genome shotgun (WGS) entry which is preliminary data.</text>
</comment>
<reference evidence="2 3" key="2">
    <citation type="submission" date="2018-03" db="EMBL/GenBank/DDBJ databases">
        <title>Draft genome of Pseudomonas putida strain KH-18-2.</title>
        <authorList>
            <person name="Yoshizawa S."/>
            <person name="Khan N.H."/>
            <person name="Nishimura M."/>
            <person name="Chiura H.X."/>
            <person name="Ogura Y."/>
            <person name="Hayashi T."/>
            <person name="Kogure K."/>
        </authorList>
    </citation>
    <scope>NUCLEOTIDE SEQUENCE [LARGE SCALE GENOMIC DNA]</scope>
    <source>
        <strain evidence="2 3">KH-18-2</strain>
    </source>
</reference>